<keyword evidence="2" id="KW-1185">Reference proteome</keyword>
<comment type="caution">
    <text evidence="1">The sequence shown here is derived from an EMBL/GenBank/DDBJ whole genome shotgun (WGS) entry which is preliminary data.</text>
</comment>
<proteinExistence type="predicted"/>
<dbReference type="EMBL" id="CAJZAF010000025">
    <property type="protein sequence ID" value="CAG9179882.1"/>
    <property type="molecule type" value="Genomic_DNA"/>
</dbReference>
<evidence type="ECO:0000313" key="2">
    <source>
        <dbReference type="Proteomes" id="UP000701702"/>
    </source>
</evidence>
<sequence>MGSAAGGEAGSGPDIPVQRSGISVAREWAVEGRGISDLRGRLELLLPEWRCPDLPLNALFQRNRYMAPRVRVLLHFLGERIALAFAELERSRVHTFAAGCIYVPGSCLGERDSGTPPWHSFLFARHAIT</sequence>
<gene>
    <name evidence="1" type="ORF">LMG23994_04279</name>
</gene>
<evidence type="ECO:0000313" key="1">
    <source>
        <dbReference type="EMBL" id="CAG9179882.1"/>
    </source>
</evidence>
<protein>
    <submittedName>
        <fullName evidence="1">Uncharacterized protein</fullName>
    </submittedName>
</protein>
<dbReference type="Gene3D" id="3.40.190.290">
    <property type="match status" value="1"/>
</dbReference>
<dbReference type="Proteomes" id="UP000701702">
    <property type="component" value="Unassembled WGS sequence"/>
</dbReference>
<organism evidence="1 2">
    <name type="scientific">Cupriavidus pinatubonensis</name>
    <dbReference type="NCBI Taxonomy" id="248026"/>
    <lineage>
        <taxon>Bacteria</taxon>
        <taxon>Pseudomonadati</taxon>
        <taxon>Pseudomonadota</taxon>
        <taxon>Betaproteobacteria</taxon>
        <taxon>Burkholderiales</taxon>
        <taxon>Burkholderiaceae</taxon>
        <taxon>Cupriavidus</taxon>
    </lineage>
</organism>
<reference evidence="1 2" key="1">
    <citation type="submission" date="2021-08" db="EMBL/GenBank/DDBJ databases">
        <authorList>
            <person name="Peeters C."/>
        </authorList>
    </citation>
    <scope>NUCLEOTIDE SEQUENCE [LARGE SCALE GENOMIC DNA]</scope>
    <source>
        <strain evidence="1 2">LMG 23994</strain>
    </source>
</reference>
<dbReference type="SUPFAM" id="SSF53850">
    <property type="entry name" value="Periplasmic binding protein-like II"/>
    <property type="match status" value="1"/>
</dbReference>
<name>A0ABM8XI82_9BURK</name>
<accession>A0ABM8XI82</accession>